<dbReference type="STRING" id="29170.A0A368FQ11"/>
<evidence type="ECO:0000313" key="2">
    <source>
        <dbReference type="Proteomes" id="UP000252519"/>
    </source>
</evidence>
<comment type="caution">
    <text evidence="1">The sequence shown here is derived from an EMBL/GenBank/DDBJ whole genome shotgun (WGS) entry which is preliminary data.</text>
</comment>
<protein>
    <submittedName>
        <fullName evidence="1">Uncharacterized protein</fullName>
    </submittedName>
</protein>
<name>A0A368FQ11_ANCCA</name>
<proteinExistence type="predicted"/>
<reference evidence="1 2" key="1">
    <citation type="submission" date="2014-10" db="EMBL/GenBank/DDBJ databases">
        <title>Draft genome of the hookworm Ancylostoma caninum.</title>
        <authorList>
            <person name="Mitreva M."/>
        </authorList>
    </citation>
    <scope>NUCLEOTIDE SEQUENCE [LARGE SCALE GENOMIC DNA]</scope>
    <source>
        <strain evidence="1 2">Baltimore</strain>
    </source>
</reference>
<keyword evidence="2" id="KW-1185">Reference proteome</keyword>
<gene>
    <name evidence="1" type="ORF">ANCCAN_19824</name>
</gene>
<dbReference type="Proteomes" id="UP000252519">
    <property type="component" value="Unassembled WGS sequence"/>
</dbReference>
<dbReference type="EMBL" id="JOJR01000796">
    <property type="protein sequence ID" value="RCN34324.1"/>
    <property type="molecule type" value="Genomic_DNA"/>
</dbReference>
<dbReference type="OrthoDB" id="8019190at2759"/>
<sequence length="88" mass="10070">MYGKEEVISFRLAQLQYPPCSVLKEQLNLFACSEANIWKSKGRVDKADLPTEAIIPVYLPRESHITSLYVLHIRLTKNHCGINQTLIN</sequence>
<evidence type="ECO:0000313" key="1">
    <source>
        <dbReference type="EMBL" id="RCN34324.1"/>
    </source>
</evidence>
<dbReference type="AlphaFoldDB" id="A0A368FQ11"/>
<accession>A0A368FQ11</accession>
<organism evidence="1 2">
    <name type="scientific">Ancylostoma caninum</name>
    <name type="common">Dog hookworm</name>
    <dbReference type="NCBI Taxonomy" id="29170"/>
    <lineage>
        <taxon>Eukaryota</taxon>
        <taxon>Metazoa</taxon>
        <taxon>Ecdysozoa</taxon>
        <taxon>Nematoda</taxon>
        <taxon>Chromadorea</taxon>
        <taxon>Rhabditida</taxon>
        <taxon>Rhabditina</taxon>
        <taxon>Rhabditomorpha</taxon>
        <taxon>Strongyloidea</taxon>
        <taxon>Ancylostomatidae</taxon>
        <taxon>Ancylostomatinae</taxon>
        <taxon>Ancylostoma</taxon>
    </lineage>
</organism>